<comment type="caution">
    <text evidence="1">The sequence shown here is derived from an EMBL/GenBank/DDBJ whole genome shotgun (WGS) entry which is preliminary data.</text>
</comment>
<evidence type="ECO:0000313" key="2">
    <source>
        <dbReference type="Proteomes" id="UP001165960"/>
    </source>
</evidence>
<dbReference type="EMBL" id="QTSX02002884">
    <property type="protein sequence ID" value="KAJ9073837.1"/>
    <property type="molecule type" value="Genomic_DNA"/>
</dbReference>
<proteinExistence type="predicted"/>
<organism evidence="1 2">
    <name type="scientific">Entomophthora muscae</name>
    <dbReference type="NCBI Taxonomy" id="34485"/>
    <lineage>
        <taxon>Eukaryota</taxon>
        <taxon>Fungi</taxon>
        <taxon>Fungi incertae sedis</taxon>
        <taxon>Zoopagomycota</taxon>
        <taxon>Entomophthoromycotina</taxon>
        <taxon>Entomophthoromycetes</taxon>
        <taxon>Entomophthorales</taxon>
        <taxon>Entomophthoraceae</taxon>
        <taxon>Entomophthora</taxon>
    </lineage>
</organism>
<reference evidence="1" key="1">
    <citation type="submission" date="2022-04" db="EMBL/GenBank/DDBJ databases">
        <title>Genome of the entomopathogenic fungus Entomophthora muscae.</title>
        <authorList>
            <person name="Elya C."/>
            <person name="Lovett B.R."/>
            <person name="Lee E."/>
            <person name="Macias A.M."/>
            <person name="Hajek A.E."/>
            <person name="De Bivort B.L."/>
            <person name="Kasson M.T."/>
            <person name="De Fine Licht H.H."/>
            <person name="Stajich J.E."/>
        </authorList>
    </citation>
    <scope>NUCLEOTIDE SEQUENCE</scope>
    <source>
        <strain evidence="1">Berkeley</strain>
    </source>
</reference>
<keyword evidence="2" id="KW-1185">Reference proteome</keyword>
<dbReference type="Proteomes" id="UP001165960">
    <property type="component" value="Unassembled WGS sequence"/>
</dbReference>
<protein>
    <submittedName>
        <fullName evidence="1">Uncharacterized protein</fullName>
    </submittedName>
</protein>
<evidence type="ECO:0000313" key="1">
    <source>
        <dbReference type="EMBL" id="KAJ9073837.1"/>
    </source>
</evidence>
<sequence length="273" mass="30604">MPFNKWSQHHTTPQANRNVENLNGSLVQLLTKLSQEHPNTTWTEHLPITLLILSARINCGTDFSPSALAFGTPDGLKEVEQGKLWTTVPNQPPLVTTPFLSQWCAKSQDIEHKQIEGDKKHLEVRYTVGDPIYALNPNLTKLEPNYLGPFKIATVYDNHTYKLEDSQENTKTLHHNRLHPCCAIPTQRLFMWAFPDLPQVLILVHDNKQGARGGVETKILLLPANVLHNTQGALNEGSCGKFNSLVIYSLVLNTLLSTRESSAAYVNLLVFLV</sequence>
<name>A0ACC2TGW0_9FUNG</name>
<gene>
    <name evidence="1" type="ORF">DSO57_1012374</name>
</gene>
<accession>A0ACC2TGW0</accession>